<dbReference type="GO" id="GO:0006783">
    <property type="term" value="P:heme biosynthetic process"/>
    <property type="evidence" value="ECO:0007669"/>
    <property type="project" value="TreeGrafter"/>
</dbReference>
<feature type="chain" id="PRO_5022754690" evidence="5">
    <location>
        <begin position="26"/>
        <end position="136"/>
    </location>
</feature>
<keyword evidence="7" id="KW-0032">Aminotransferase</keyword>
<dbReference type="Gene3D" id="3.40.640.10">
    <property type="entry name" value="Type I PLP-dependent aspartate aminotransferase-like (Major domain)"/>
    <property type="match status" value="1"/>
</dbReference>
<dbReference type="GO" id="GO:0048821">
    <property type="term" value="P:erythrocyte development"/>
    <property type="evidence" value="ECO:0007669"/>
    <property type="project" value="TreeGrafter"/>
</dbReference>
<dbReference type="OrthoDB" id="10263824at2759"/>
<organism evidence="7 8">
    <name type="scientific">Cinara cedri</name>
    <dbReference type="NCBI Taxonomy" id="506608"/>
    <lineage>
        <taxon>Eukaryota</taxon>
        <taxon>Metazoa</taxon>
        <taxon>Ecdysozoa</taxon>
        <taxon>Arthropoda</taxon>
        <taxon>Hexapoda</taxon>
        <taxon>Insecta</taxon>
        <taxon>Pterygota</taxon>
        <taxon>Neoptera</taxon>
        <taxon>Paraneoptera</taxon>
        <taxon>Hemiptera</taxon>
        <taxon>Sternorrhyncha</taxon>
        <taxon>Aphidomorpha</taxon>
        <taxon>Aphidoidea</taxon>
        <taxon>Aphididae</taxon>
        <taxon>Lachninae</taxon>
        <taxon>Cinara</taxon>
    </lineage>
</organism>
<feature type="domain" description="Aminotransferase class I/classII large" evidence="6">
    <location>
        <begin position="3"/>
        <end position="129"/>
    </location>
</feature>
<dbReference type="GO" id="GO:0005739">
    <property type="term" value="C:mitochondrion"/>
    <property type="evidence" value="ECO:0007669"/>
    <property type="project" value="TreeGrafter"/>
</dbReference>
<dbReference type="InterPro" id="IPR015422">
    <property type="entry name" value="PyrdxlP-dep_Trfase_small"/>
</dbReference>
<keyword evidence="8" id="KW-1185">Reference proteome</keyword>
<comment type="cofactor">
    <cofactor evidence="1">
        <name>pyridoxal 5'-phosphate</name>
        <dbReference type="ChEBI" id="CHEBI:597326"/>
    </cofactor>
</comment>
<keyword evidence="5" id="KW-0732">Signal</keyword>
<dbReference type="PANTHER" id="PTHR13693">
    <property type="entry name" value="CLASS II AMINOTRANSFERASE/8-AMINO-7-OXONONANOATE SYNTHASE"/>
    <property type="match status" value="1"/>
</dbReference>
<dbReference type="GO" id="GO:0030170">
    <property type="term" value="F:pyridoxal phosphate binding"/>
    <property type="evidence" value="ECO:0007669"/>
    <property type="project" value="InterPro"/>
</dbReference>
<evidence type="ECO:0000256" key="5">
    <source>
        <dbReference type="SAM" id="SignalP"/>
    </source>
</evidence>
<gene>
    <name evidence="7" type="ORF">CINCED_3A013819</name>
</gene>
<protein>
    <submittedName>
        <fullName evidence="7">Pyridoxal phosphate-dependent transferase, subdomain 2,Aminotransferase, class I/classII,Pyridoxal</fullName>
    </submittedName>
</protein>
<evidence type="ECO:0000313" key="8">
    <source>
        <dbReference type="Proteomes" id="UP000325440"/>
    </source>
</evidence>
<dbReference type="GO" id="GO:0008483">
    <property type="term" value="F:transaminase activity"/>
    <property type="evidence" value="ECO:0007669"/>
    <property type="project" value="UniProtKB-KW"/>
</dbReference>
<reference evidence="7 8" key="1">
    <citation type="submission" date="2019-08" db="EMBL/GenBank/DDBJ databases">
        <authorList>
            <person name="Alioto T."/>
            <person name="Alioto T."/>
            <person name="Gomez Garrido J."/>
        </authorList>
    </citation>
    <scope>NUCLEOTIDE SEQUENCE [LARGE SCALE GENOMIC DNA]</scope>
</reference>
<dbReference type="GO" id="GO:0003870">
    <property type="term" value="F:5-aminolevulinate synthase activity"/>
    <property type="evidence" value="ECO:0007669"/>
    <property type="project" value="TreeGrafter"/>
</dbReference>
<dbReference type="InterPro" id="IPR004839">
    <property type="entry name" value="Aminotransferase_I/II_large"/>
</dbReference>
<keyword evidence="4" id="KW-0012">Acyltransferase</keyword>
<sequence length="136" mass="15005">MVRSYAAGFIFTTSLPLMVLAGAQAAVGVLASAEGRLLRKKHQENDHIFGKNCLLPIYQLSLLHLISYLSRLVVIGNPNLCSKISDLLLQEKGHYVQAINYPTVPIGEKKLRLASTPHHTAEMVDILVADMLDVWV</sequence>
<keyword evidence="3 7" id="KW-0808">Transferase</keyword>
<accession>A0A5E4NMK4</accession>
<evidence type="ECO:0000256" key="3">
    <source>
        <dbReference type="ARBA" id="ARBA00022679"/>
    </source>
</evidence>
<evidence type="ECO:0000256" key="1">
    <source>
        <dbReference type="ARBA" id="ARBA00001933"/>
    </source>
</evidence>
<comment type="similarity">
    <text evidence="2">Belongs to the class-II pyridoxal-phosphate-dependent aminotransferase family.</text>
</comment>
<dbReference type="GO" id="GO:0042541">
    <property type="term" value="P:hemoglobin biosynthetic process"/>
    <property type="evidence" value="ECO:0007669"/>
    <property type="project" value="TreeGrafter"/>
</dbReference>
<name>A0A5E4NMK4_9HEMI</name>
<feature type="signal peptide" evidence="5">
    <location>
        <begin position="1"/>
        <end position="25"/>
    </location>
</feature>
<dbReference type="SUPFAM" id="SSF53383">
    <property type="entry name" value="PLP-dependent transferases"/>
    <property type="match status" value="1"/>
</dbReference>
<dbReference type="AlphaFoldDB" id="A0A5E4NMK4"/>
<dbReference type="Pfam" id="PF00155">
    <property type="entry name" value="Aminotran_1_2"/>
    <property type="match status" value="1"/>
</dbReference>
<evidence type="ECO:0000256" key="2">
    <source>
        <dbReference type="ARBA" id="ARBA00008392"/>
    </source>
</evidence>
<evidence type="ECO:0000313" key="7">
    <source>
        <dbReference type="EMBL" id="VVC42733.1"/>
    </source>
</evidence>
<dbReference type="PANTHER" id="PTHR13693:SF102">
    <property type="entry name" value="2-AMINO-3-KETOBUTYRATE COENZYME A LIGASE, MITOCHONDRIAL"/>
    <property type="match status" value="1"/>
</dbReference>
<dbReference type="InterPro" id="IPR015421">
    <property type="entry name" value="PyrdxlP-dep_Trfase_major"/>
</dbReference>
<dbReference type="InterPro" id="IPR050087">
    <property type="entry name" value="AON_synthase_class-II"/>
</dbReference>
<dbReference type="Proteomes" id="UP000325440">
    <property type="component" value="Unassembled WGS sequence"/>
</dbReference>
<evidence type="ECO:0000256" key="4">
    <source>
        <dbReference type="ARBA" id="ARBA00023315"/>
    </source>
</evidence>
<dbReference type="Gene3D" id="3.90.1150.10">
    <property type="entry name" value="Aspartate Aminotransferase, domain 1"/>
    <property type="match status" value="1"/>
</dbReference>
<evidence type="ECO:0000259" key="6">
    <source>
        <dbReference type="Pfam" id="PF00155"/>
    </source>
</evidence>
<dbReference type="EMBL" id="CABPRJ010001987">
    <property type="protein sequence ID" value="VVC42733.1"/>
    <property type="molecule type" value="Genomic_DNA"/>
</dbReference>
<dbReference type="InterPro" id="IPR015424">
    <property type="entry name" value="PyrdxlP-dep_Trfase"/>
</dbReference>
<proteinExistence type="inferred from homology"/>